<proteinExistence type="predicted"/>
<evidence type="ECO:0000313" key="2">
    <source>
        <dbReference type="EMBL" id="NEY20505.1"/>
    </source>
</evidence>
<gene>
    <name evidence="2" type="ORF">G4D61_11115</name>
</gene>
<name>A0A6M0P894_9BACI</name>
<organism evidence="2 3">
    <name type="scientific">Heyndrickxia ginsengihumi</name>
    <dbReference type="NCBI Taxonomy" id="363870"/>
    <lineage>
        <taxon>Bacteria</taxon>
        <taxon>Bacillati</taxon>
        <taxon>Bacillota</taxon>
        <taxon>Bacilli</taxon>
        <taxon>Bacillales</taxon>
        <taxon>Bacillaceae</taxon>
        <taxon>Heyndrickxia</taxon>
    </lineage>
</organism>
<dbReference type="EMBL" id="JAAIWK010000017">
    <property type="protein sequence ID" value="NEY20505.1"/>
    <property type="molecule type" value="Genomic_DNA"/>
</dbReference>
<comment type="caution">
    <text evidence="2">The sequence shown here is derived from an EMBL/GenBank/DDBJ whole genome shotgun (WGS) entry which is preliminary data.</text>
</comment>
<dbReference type="RefSeq" id="WP_163173940.1">
    <property type="nucleotide sequence ID" value="NZ_JAAIWK010000017.1"/>
</dbReference>
<reference evidence="2 3" key="1">
    <citation type="submission" date="2020-02" db="EMBL/GenBank/DDBJ databases">
        <authorList>
            <person name="Feng H."/>
        </authorList>
    </citation>
    <scope>NUCLEOTIDE SEQUENCE [LARGE SCALE GENOMIC DNA]</scope>
    <source>
        <strain evidence="2 3">Gsoil 114</strain>
    </source>
</reference>
<sequence>MGYKVLNDFIEKEHNNTLYKEGEEYPKQGFEADPDRVAYLQKKRNKYKIAFLGEEVKPAETTVAEDPKQDVQTAQTVDAPKTETADTAAKTAAPTGDGK</sequence>
<feature type="region of interest" description="Disordered" evidence="1">
    <location>
        <begin position="61"/>
        <end position="99"/>
    </location>
</feature>
<protein>
    <submittedName>
        <fullName evidence="2">Uncharacterized protein</fullName>
    </submittedName>
</protein>
<dbReference type="Proteomes" id="UP000476934">
    <property type="component" value="Unassembled WGS sequence"/>
</dbReference>
<reference evidence="2 3" key="2">
    <citation type="submission" date="2020-03" db="EMBL/GenBank/DDBJ databases">
        <title>Bacillus aquiflavi sp. nov., isolated from yellow water of strong flavor Chinese baijiu in Yibin region of China.</title>
        <authorList>
            <person name="Xie J."/>
        </authorList>
    </citation>
    <scope>NUCLEOTIDE SEQUENCE [LARGE SCALE GENOMIC DNA]</scope>
    <source>
        <strain evidence="2 3">Gsoil 114</strain>
    </source>
</reference>
<evidence type="ECO:0000256" key="1">
    <source>
        <dbReference type="SAM" id="MobiDB-lite"/>
    </source>
</evidence>
<accession>A0A6M0P894</accession>
<evidence type="ECO:0000313" key="3">
    <source>
        <dbReference type="Proteomes" id="UP000476934"/>
    </source>
</evidence>
<keyword evidence="3" id="KW-1185">Reference proteome</keyword>
<dbReference type="AlphaFoldDB" id="A0A6M0P894"/>
<feature type="compositionally biased region" description="Low complexity" evidence="1">
    <location>
        <begin position="85"/>
        <end position="99"/>
    </location>
</feature>